<feature type="signal peptide" evidence="1">
    <location>
        <begin position="1"/>
        <end position="26"/>
    </location>
</feature>
<accession>A0ABR4GEI1</accession>
<dbReference type="Proteomes" id="UP001610563">
    <property type="component" value="Unassembled WGS sequence"/>
</dbReference>
<reference evidence="4 5" key="1">
    <citation type="submission" date="2024-07" db="EMBL/GenBank/DDBJ databases">
        <title>Section-level genome sequencing and comparative genomics of Aspergillus sections Usti and Cavernicolus.</title>
        <authorList>
            <consortium name="Lawrence Berkeley National Laboratory"/>
            <person name="Nybo J.L."/>
            <person name="Vesth T.C."/>
            <person name="Theobald S."/>
            <person name="Frisvad J.C."/>
            <person name="Larsen T.O."/>
            <person name="Kjaerboelling I."/>
            <person name="Rothschild-Mancinelli K."/>
            <person name="Lyhne E.K."/>
            <person name="Kogle M.E."/>
            <person name="Barry K."/>
            <person name="Clum A."/>
            <person name="Na H."/>
            <person name="Ledsgaard L."/>
            <person name="Lin J."/>
            <person name="Lipzen A."/>
            <person name="Kuo A."/>
            <person name="Riley R."/>
            <person name="Mondo S."/>
            <person name="Labutti K."/>
            <person name="Haridas S."/>
            <person name="Pangalinan J."/>
            <person name="Salamov A.A."/>
            <person name="Simmons B.A."/>
            <person name="Magnuson J.K."/>
            <person name="Chen J."/>
            <person name="Drula E."/>
            <person name="Henrissat B."/>
            <person name="Wiebenga A."/>
            <person name="Lubbers R.J."/>
            <person name="Gomes A.C."/>
            <person name="Makela M.R."/>
            <person name="Stajich J."/>
            <person name="Grigoriev I.V."/>
            <person name="Mortensen U.H."/>
            <person name="De Vries R.P."/>
            <person name="Baker S.E."/>
            <person name="Andersen M.R."/>
        </authorList>
    </citation>
    <scope>NUCLEOTIDE SEQUENCE [LARGE SCALE GENOMIC DNA]</scope>
    <source>
        <strain evidence="4 5">CBS 209.92</strain>
    </source>
</reference>
<name>A0ABR4GEI1_9EURO</name>
<feature type="domain" description="Amidase" evidence="2">
    <location>
        <begin position="225"/>
        <end position="407"/>
    </location>
</feature>
<gene>
    <name evidence="4" type="ORF">BJX66DRAFT_349222</name>
</gene>
<evidence type="ECO:0000256" key="1">
    <source>
        <dbReference type="SAM" id="SignalP"/>
    </source>
</evidence>
<feature type="chain" id="PRO_5045910119" evidence="1">
    <location>
        <begin position="27"/>
        <end position="658"/>
    </location>
</feature>
<dbReference type="Gene3D" id="3.90.1300.10">
    <property type="entry name" value="Amidase signature (AS) domain"/>
    <property type="match status" value="1"/>
</dbReference>
<keyword evidence="5" id="KW-1185">Reference proteome</keyword>
<protein>
    <submittedName>
        <fullName evidence="4">Amidase signature domain-containing protein</fullName>
    </submittedName>
</protein>
<dbReference type="InterPro" id="IPR023631">
    <property type="entry name" value="Amidase_dom"/>
</dbReference>
<evidence type="ECO:0000313" key="4">
    <source>
        <dbReference type="EMBL" id="KAL2796935.1"/>
    </source>
</evidence>
<evidence type="ECO:0000259" key="2">
    <source>
        <dbReference type="Pfam" id="PF01425"/>
    </source>
</evidence>
<dbReference type="EMBL" id="JBFTWV010000022">
    <property type="protein sequence ID" value="KAL2796935.1"/>
    <property type="molecule type" value="Genomic_DNA"/>
</dbReference>
<dbReference type="Pfam" id="PF01425">
    <property type="entry name" value="Amidase"/>
    <property type="match status" value="1"/>
</dbReference>
<dbReference type="SUPFAM" id="SSF75304">
    <property type="entry name" value="Amidase signature (AS) enzymes"/>
    <property type="match status" value="1"/>
</dbReference>
<organism evidence="4 5">
    <name type="scientific">Aspergillus keveii</name>
    <dbReference type="NCBI Taxonomy" id="714993"/>
    <lineage>
        <taxon>Eukaryota</taxon>
        <taxon>Fungi</taxon>
        <taxon>Dikarya</taxon>
        <taxon>Ascomycota</taxon>
        <taxon>Pezizomycotina</taxon>
        <taxon>Eurotiomycetes</taxon>
        <taxon>Eurotiomycetidae</taxon>
        <taxon>Eurotiales</taxon>
        <taxon>Aspergillaceae</taxon>
        <taxon>Aspergillus</taxon>
        <taxon>Aspergillus subgen. Nidulantes</taxon>
    </lineage>
</organism>
<sequence>MVKFTNSAAVLLGALPVFNPFVSVNADTAHGRVTVLNGVPYYVGDIAVAHIPEVAVSSSNLLPDVDVLPITVISSNSSSFSGTEFDGVIADYLARDDVFSISFLSAVYLSYTGNGAHVVEGESIATAVDKHETSLFFVSPTYAANVSQSVTKAYLTEAIPDGPYFVSTKSGQVFEAHRLYEDTHYTFLEPAVSDGHGGYRALSANSEGILGPSIAVPSRLYYTVTPEKPLAGLRMGVKDIFHVKGLRTSGGNRAYYSLYEPRNATGTAIQRLINLGAVFVGKMGTVQFANGDRPTADWVDFHCPFNPRGDGYQVPSGSSSGPGAGIGAYDWLDIAIGSDTGGSMRGPAGAQGLYGNRPSTGAVDLDEVIPLCDGLDTTGVFARSAETWARVVSVWYQNFSADYSSYPDKIFYPSASFVEDAVASSDARRVIEQFVSKLERFLGANRTHVDVDAAWNSTKPAGAPTTLQDMLHYTYGTLISVYQWLHLGVPFFADYATKYDSRTPYINPGPLLRWNIGRERGQAGWDEAWANKTTFKDWWSGAAGFGAHNNESCSEGIYIYPNSVGTPNYRDEYVGPPTPPYWGMSDSNIAVFAAVPDLVVPIGEIPYNSTKSGKAEYLPVTISIVAARGCDLMVASMVREMEAQEILKPVAAGTMLYP</sequence>
<dbReference type="InterPro" id="IPR036928">
    <property type="entry name" value="AS_sf"/>
</dbReference>
<dbReference type="Pfam" id="PF26053">
    <property type="entry name" value="DUF8016"/>
    <property type="match status" value="1"/>
</dbReference>
<dbReference type="PANTHER" id="PTHR46310">
    <property type="entry name" value="AMIDASE 1"/>
    <property type="match status" value="1"/>
</dbReference>
<evidence type="ECO:0000259" key="3">
    <source>
        <dbReference type="Pfam" id="PF26053"/>
    </source>
</evidence>
<proteinExistence type="predicted"/>
<feature type="domain" description="Scytalone dehydratase-like protein Arp1 N-terminal" evidence="3">
    <location>
        <begin position="57"/>
        <end position="180"/>
    </location>
</feature>
<comment type="caution">
    <text evidence="4">The sequence shown here is derived from an EMBL/GenBank/DDBJ whole genome shotgun (WGS) entry which is preliminary data.</text>
</comment>
<evidence type="ECO:0000313" key="5">
    <source>
        <dbReference type="Proteomes" id="UP001610563"/>
    </source>
</evidence>
<dbReference type="InterPro" id="IPR058329">
    <property type="entry name" value="Arp1_N"/>
</dbReference>
<dbReference type="PANTHER" id="PTHR46310:SF7">
    <property type="entry name" value="AMIDASE 1"/>
    <property type="match status" value="1"/>
</dbReference>
<keyword evidence="1" id="KW-0732">Signal</keyword>